<comment type="caution">
    <text evidence="3">The sequence shown here is derived from an EMBL/GenBank/DDBJ whole genome shotgun (WGS) entry which is preliminary data.</text>
</comment>
<gene>
    <name evidence="3" type="ORF">B4U79_18031</name>
</gene>
<dbReference type="Pfam" id="PF00732">
    <property type="entry name" value="GMC_oxred_N"/>
    <property type="match status" value="1"/>
</dbReference>
<reference evidence="3 4" key="1">
    <citation type="journal article" date="2018" name="Gigascience">
        <title>Genomes of trombidid mites reveal novel predicted allergens and laterally-transferred genes associated with secondary metabolism.</title>
        <authorList>
            <person name="Dong X."/>
            <person name="Chaisiri K."/>
            <person name="Xia D."/>
            <person name="Armstrong S.D."/>
            <person name="Fang Y."/>
            <person name="Donnelly M.J."/>
            <person name="Kadowaki T."/>
            <person name="McGarry J.W."/>
            <person name="Darby A.C."/>
            <person name="Makepeace B.L."/>
        </authorList>
    </citation>
    <scope>NUCLEOTIDE SEQUENCE [LARGE SCALE GENOMIC DNA]</scope>
    <source>
        <strain evidence="3">UoL-WK</strain>
    </source>
</reference>
<evidence type="ECO:0000313" key="4">
    <source>
        <dbReference type="Proteomes" id="UP000285301"/>
    </source>
</evidence>
<dbReference type="AlphaFoldDB" id="A0A3S3Q143"/>
<dbReference type="PROSITE" id="PS00624">
    <property type="entry name" value="GMC_OXRED_2"/>
    <property type="match status" value="1"/>
</dbReference>
<dbReference type="InterPro" id="IPR000172">
    <property type="entry name" value="GMC_OxRdtase_N"/>
</dbReference>
<dbReference type="InterPro" id="IPR012132">
    <property type="entry name" value="GMC_OxRdtase"/>
</dbReference>
<comment type="similarity">
    <text evidence="1">Belongs to the GMC oxidoreductase family.</text>
</comment>
<dbReference type="PANTHER" id="PTHR11552:SF227">
    <property type="entry name" value="GLUCOSE DEHYDROGENASE [FAD, QUINONE]-LIKE PROTEIN"/>
    <property type="match status" value="1"/>
</dbReference>
<proteinExistence type="inferred from homology"/>
<evidence type="ECO:0000259" key="2">
    <source>
        <dbReference type="PROSITE" id="PS00624"/>
    </source>
</evidence>
<feature type="non-terminal residue" evidence="3">
    <location>
        <position position="96"/>
    </location>
</feature>
<dbReference type="Proteomes" id="UP000285301">
    <property type="component" value="Unassembled WGS sequence"/>
</dbReference>
<dbReference type="OrthoDB" id="269227at2759"/>
<sequence length="96" mass="10595">MTPQATLRRGARCSTAKAFLQPAKARPNLHVIAFSYVTRIIFDDLKRAVAVQFDRFSLSYLVYARKEIIVSAGSINSPQLLMLSGIGPAEHLKSFG</sequence>
<dbReference type="GO" id="GO:0050660">
    <property type="term" value="F:flavin adenine dinucleotide binding"/>
    <property type="evidence" value="ECO:0007669"/>
    <property type="project" value="InterPro"/>
</dbReference>
<keyword evidence="4" id="KW-1185">Reference proteome</keyword>
<dbReference type="EMBL" id="NCKU01001512">
    <property type="protein sequence ID" value="RWS11939.1"/>
    <property type="molecule type" value="Genomic_DNA"/>
</dbReference>
<dbReference type="InterPro" id="IPR036188">
    <property type="entry name" value="FAD/NAD-bd_sf"/>
</dbReference>
<protein>
    <submittedName>
        <fullName evidence="3">GMC oxidoreductase-like protein 1</fullName>
    </submittedName>
</protein>
<dbReference type="Gene3D" id="3.50.50.60">
    <property type="entry name" value="FAD/NAD(P)-binding domain"/>
    <property type="match status" value="1"/>
</dbReference>
<feature type="domain" description="Glucose-methanol-choline oxidoreductase N-terminal" evidence="2">
    <location>
        <begin position="73"/>
        <end position="87"/>
    </location>
</feature>
<dbReference type="PANTHER" id="PTHR11552">
    <property type="entry name" value="GLUCOSE-METHANOL-CHOLINE GMC OXIDOREDUCTASE"/>
    <property type="match status" value="1"/>
</dbReference>
<name>A0A3S3Q143_9ACAR</name>
<evidence type="ECO:0000256" key="1">
    <source>
        <dbReference type="ARBA" id="ARBA00010790"/>
    </source>
</evidence>
<dbReference type="SUPFAM" id="SSF51905">
    <property type="entry name" value="FAD/NAD(P)-binding domain"/>
    <property type="match status" value="1"/>
</dbReference>
<evidence type="ECO:0000313" key="3">
    <source>
        <dbReference type="EMBL" id="RWS11939.1"/>
    </source>
</evidence>
<dbReference type="GO" id="GO:0016614">
    <property type="term" value="F:oxidoreductase activity, acting on CH-OH group of donors"/>
    <property type="evidence" value="ECO:0007669"/>
    <property type="project" value="InterPro"/>
</dbReference>
<accession>A0A3S3Q143</accession>
<dbReference type="STRING" id="1965070.A0A3S3Q143"/>
<dbReference type="Gene3D" id="3.30.560.10">
    <property type="entry name" value="Glucose Oxidase, domain 3"/>
    <property type="match status" value="1"/>
</dbReference>
<organism evidence="3 4">
    <name type="scientific">Dinothrombium tinctorium</name>
    <dbReference type="NCBI Taxonomy" id="1965070"/>
    <lineage>
        <taxon>Eukaryota</taxon>
        <taxon>Metazoa</taxon>
        <taxon>Ecdysozoa</taxon>
        <taxon>Arthropoda</taxon>
        <taxon>Chelicerata</taxon>
        <taxon>Arachnida</taxon>
        <taxon>Acari</taxon>
        <taxon>Acariformes</taxon>
        <taxon>Trombidiformes</taxon>
        <taxon>Prostigmata</taxon>
        <taxon>Anystina</taxon>
        <taxon>Parasitengona</taxon>
        <taxon>Trombidioidea</taxon>
        <taxon>Trombidiidae</taxon>
        <taxon>Dinothrombium</taxon>
    </lineage>
</organism>